<name>X1RW40_9ZZZZ</name>
<dbReference type="AlphaFoldDB" id="X1RW40"/>
<reference evidence="1" key="1">
    <citation type="journal article" date="2014" name="Front. Microbiol.">
        <title>High frequency of phylogenetically diverse reductive dehalogenase-homologous genes in deep subseafloor sedimentary metagenomes.</title>
        <authorList>
            <person name="Kawai M."/>
            <person name="Futagami T."/>
            <person name="Toyoda A."/>
            <person name="Takaki Y."/>
            <person name="Nishi S."/>
            <person name="Hori S."/>
            <person name="Arai W."/>
            <person name="Tsubouchi T."/>
            <person name="Morono Y."/>
            <person name="Uchiyama I."/>
            <person name="Ito T."/>
            <person name="Fujiyama A."/>
            <person name="Inagaki F."/>
            <person name="Takami H."/>
        </authorList>
    </citation>
    <scope>NUCLEOTIDE SEQUENCE</scope>
    <source>
        <strain evidence="1">Expedition CK06-06</strain>
    </source>
</reference>
<dbReference type="EMBL" id="BARW01005981">
    <property type="protein sequence ID" value="GAI84952.1"/>
    <property type="molecule type" value="Genomic_DNA"/>
</dbReference>
<accession>X1RW40</accession>
<sequence>MRMAIKENEKFNPIEKACADAFDKGWLGDKHFNIQKLGLICERRGLIEEDVWTEKELSLPIRLFEKESRKMEEEKVDALLNDFADIIDFDSNIIKRHYYAIKFDHEDQFLA</sequence>
<gene>
    <name evidence="1" type="ORF">S12H4_12496</name>
</gene>
<comment type="caution">
    <text evidence="1">The sequence shown here is derived from an EMBL/GenBank/DDBJ whole genome shotgun (WGS) entry which is preliminary data.</text>
</comment>
<evidence type="ECO:0000313" key="1">
    <source>
        <dbReference type="EMBL" id="GAI84952.1"/>
    </source>
</evidence>
<organism evidence="1">
    <name type="scientific">marine sediment metagenome</name>
    <dbReference type="NCBI Taxonomy" id="412755"/>
    <lineage>
        <taxon>unclassified sequences</taxon>
        <taxon>metagenomes</taxon>
        <taxon>ecological metagenomes</taxon>
    </lineage>
</organism>
<proteinExistence type="predicted"/>
<protein>
    <submittedName>
        <fullName evidence="1">Uncharacterized protein</fullName>
    </submittedName>
</protein>
<feature type="non-terminal residue" evidence="1">
    <location>
        <position position="111"/>
    </location>
</feature>